<evidence type="ECO:0000259" key="3">
    <source>
        <dbReference type="PROSITE" id="PS50206"/>
    </source>
</evidence>
<feature type="domain" description="Rhodanese" evidence="3">
    <location>
        <begin position="19"/>
        <end position="135"/>
    </location>
</feature>
<dbReference type="RefSeq" id="WP_311591519.1">
    <property type="nucleotide sequence ID" value="NZ_JAVRHV010000001.1"/>
</dbReference>
<dbReference type="CDD" id="cd01448">
    <property type="entry name" value="TST_Repeat_1"/>
    <property type="match status" value="1"/>
</dbReference>
<dbReference type="CDD" id="cd01449">
    <property type="entry name" value="TST_Repeat_2"/>
    <property type="match status" value="1"/>
</dbReference>
<dbReference type="PANTHER" id="PTHR11364">
    <property type="entry name" value="THIOSULFATE SULFERTANSFERASE"/>
    <property type="match status" value="1"/>
</dbReference>
<dbReference type="Pfam" id="PF00581">
    <property type="entry name" value="Rhodanese"/>
    <property type="match status" value="2"/>
</dbReference>
<keyword evidence="2" id="KW-0677">Repeat</keyword>
<feature type="domain" description="Rhodanese" evidence="3">
    <location>
        <begin position="172"/>
        <end position="276"/>
    </location>
</feature>
<dbReference type="PANTHER" id="PTHR11364:SF27">
    <property type="entry name" value="SULFURTRANSFERASE"/>
    <property type="match status" value="1"/>
</dbReference>
<protein>
    <submittedName>
        <fullName evidence="4">Sulfurtransferase</fullName>
        <ecNumber evidence="4">2.8.1.-</ecNumber>
    </submittedName>
</protein>
<evidence type="ECO:0000313" key="4">
    <source>
        <dbReference type="EMBL" id="MDT0551734.1"/>
    </source>
</evidence>
<dbReference type="Proteomes" id="UP001252186">
    <property type="component" value="Unassembled WGS sequence"/>
</dbReference>
<evidence type="ECO:0000256" key="2">
    <source>
        <dbReference type="ARBA" id="ARBA00022737"/>
    </source>
</evidence>
<keyword evidence="1 4" id="KW-0808">Transferase</keyword>
<dbReference type="SMART" id="SM00450">
    <property type="entry name" value="RHOD"/>
    <property type="match status" value="2"/>
</dbReference>
<evidence type="ECO:0000313" key="5">
    <source>
        <dbReference type="Proteomes" id="UP001252186"/>
    </source>
</evidence>
<dbReference type="InterPro" id="IPR001763">
    <property type="entry name" value="Rhodanese-like_dom"/>
</dbReference>
<dbReference type="EC" id="2.8.1.-" evidence="4"/>
<dbReference type="EMBL" id="JAVRHV010000001">
    <property type="protein sequence ID" value="MDT0551734.1"/>
    <property type="molecule type" value="Genomic_DNA"/>
</dbReference>
<reference evidence="4 5" key="1">
    <citation type="submission" date="2023-09" db="EMBL/GenBank/DDBJ databases">
        <authorList>
            <person name="Rey-Velasco X."/>
        </authorList>
    </citation>
    <scope>NUCLEOTIDE SEQUENCE [LARGE SCALE GENOMIC DNA]</scope>
    <source>
        <strain evidence="4 5">P050</strain>
    </source>
</reference>
<name>A0ABU2Y0N5_9FLAO</name>
<sequence>MLKVSSPIVSVEWLSKNLNQPNLIVFDATIQKVTDKSSTNGDLSYIKNALFFDIKKEFSVQGVAFPNTMLTAKEFQEKSRSYGVNNDSCIVVYDRYGYYSCARVWWMFKSMGFENIAVLDGGLPAWNEAKLPIQSKANTAIKKGDFIAKYKPGMIHDHVPVLKAIDDFGIGIIDARGSSRFNALVEEPRPGLRSGHIPNSKNLPYTDLLDGVKMKSENELKTLFGMVKNKQIIFSCGSGITACVLALGAEIAGIENKSVYDGSWTEWGSLTELPIEK</sequence>
<comment type="caution">
    <text evidence="4">The sequence shown here is derived from an EMBL/GenBank/DDBJ whole genome shotgun (WGS) entry which is preliminary data.</text>
</comment>
<dbReference type="InterPro" id="IPR036873">
    <property type="entry name" value="Rhodanese-like_dom_sf"/>
</dbReference>
<proteinExistence type="predicted"/>
<keyword evidence="5" id="KW-1185">Reference proteome</keyword>
<dbReference type="Gene3D" id="3.40.250.10">
    <property type="entry name" value="Rhodanese-like domain"/>
    <property type="match status" value="2"/>
</dbReference>
<organism evidence="4 5">
    <name type="scientific">Urechidicola vernalis</name>
    <dbReference type="NCBI Taxonomy" id="3075600"/>
    <lineage>
        <taxon>Bacteria</taxon>
        <taxon>Pseudomonadati</taxon>
        <taxon>Bacteroidota</taxon>
        <taxon>Flavobacteriia</taxon>
        <taxon>Flavobacteriales</taxon>
        <taxon>Flavobacteriaceae</taxon>
        <taxon>Urechidicola</taxon>
    </lineage>
</organism>
<accession>A0ABU2Y0N5</accession>
<dbReference type="PROSITE" id="PS50206">
    <property type="entry name" value="RHODANESE_3"/>
    <property type="match status" value="2"/>
</dbReference>
<gene>
    <name evidence="4" type="ORF">RM519_00625</name>
</gene>
<dbReference type="InterPro" id="IPR045078">
    <property type="entry name" value="TST/MPST-like"/>
</dbReference>
<dbReference type="SUPFAM" id="SSF52821">
    <property type="entry name" value="Rhodanese/Cell cycle control phosphatase"/>
    <property type="match status" value="2"/>
</dbReference>
<dbReference type="GO" id="GO:0016740">
    <property type="term" value="F:transferase activity"/>
    <property type="evidence" value="ECO:0007669"/>
    <property type="project" value="UniProtKB-KW"/>
</dbReference>
<evidence type="ECO:0000256" key="1">
    <source>
        <dbReference type="ARBA" id="ARBA00022679"/>
    </source>
</evidence>